<organism evidence="1 2">
    <name type="scientific">Rickenella mellea</name>
    <dbReference type="NCBI Taxonomy" id="50990"/>
    <lineage>
        <taxon>Eukaryota</taxon>
        <taxon>Fungi</taxon>
        <taxon>Dikarya</taxon>
        <taxon>Basidiomycota</taxon>
        <taxon>Agaricomycotina</taxon>
        <taxon>Agaricomycetes</taxon>
        <taxon>Hymenochaetales</taxon>
        <taxon>Rickenellaceae</taxon>
        <taxon>Rickenella</taxon>
    </lineage>
</organism>
<name>A0A4Y7Q2T2_9AGAM</name>
<dbReference type="EMBL" id="ML170179">
    <property type="protein sequence ID" value="TDL21641.1"/>
    <property type="molecule type" value="Genomic_DNA"/>
</dbReference>
<dbReference type="AlphaFoldDB" id="A0A4Y7Q2T2"/>
<dbReference type="Proteomes" id="UP000294933">
    <property type="component" value="Unassembled WGS sequence"/>
</dbReference>
<keyword evidence="2" id="KW-1185">Reference proteome</keyword>
<evidence type="ECO:0000313" key="2">
    <source>
        <dbReference type="Proteomes" id="UP000294933"/>
    </source>
</evidence>
<gene>
    <name evidence="1" type="ORF">BD410DRAFT_286351</name>
</gene>
<reference evidence="1 2" key="1">
    <citation type="submission" date="2018-06" db="EMBL/GenBank/DDBJ databases">
        <title>A transcriptomic atlas of mushroom development highlights an independent origin of complex multicellularity.</title>
        <authorList>
            <consortium name="DOE Joint Genome Institute"/>
            <person name="Krizsan K."/>
            <person name="Almasi E."/>
            <person name="Merenyi Z."/>
            <person name="Sahu N."/>
            <person name="Viragh M."/>
            <person name="Koszo T."/>
            <person name="Mondo S."/>
            <person name="Kiss B."/>
            <person name="Balint B."/>
            <person name="Kues U."/>
            <person name="Barry K."/>
            <person name="Hegedus J.C."/>
            <person name="Henrissat B."/>
            <person name="Johnson J."/>
            <person name="Lipzen A."/>
            <person name="Ohm R."/>
            <person name="Nagy I."/>
            <person name="Pangilinan J."/>
            <person name="Yan J."/>
            <person name="Xiong Y."/>
            <person name="Grigoriev I.V."/>
            <person name="Hibbett D.S."/>
            <person name="Nagy L.G."/>
        </authorList>
    </citation>
    <scope>NUCLEOTIDE SEQUENCE [LARGE SCALE GENOMIC DNA]</scope>
    <source>
        <strain evidence="1 2">SZMC22713</strain>
    </source>
</reference>
<accession>A0A4Y7Q2T2</accession>
<dbReference type="VEuPathDB" id="FungiDB:BD410DRAFT_286351"/>
<proteinExistence type="predicted"/>
<evidence type="ECO:0000313" key="1">
    <source>
        <dbReference type="EMBL" id="TDL21641.1"/>
    </source>
</evidence>
<sequence length="148" mass="17256">MLLLPNVHKPCTELFGFTQHTPILETLCTRYYVGFLLVDLTTCPTLSQVDIIDEYFDNGRNHTDIMTPISAILSQWKASRLKKRSSTRSPSVVRVPPHDLSQVLNHRELKQCIRKGLRVKPLPSREESWWNSEHRRKYLRDRCGITVN</sequence>
<protein>
    <submittedName>
        <fullName evidence="1">Uncharacterized protein</fullName>
    </submittedName>
</protein>